<dbReference type="Proteomes" id="UP000094236">
    <property type="component" value="Unassembled WGS sequence"/>
</dbReference>
<dbReference type="AlphaFoldDB" id="A0A1E4U3L0"/>
<accession>A0A1E4U3L0</accession>
<proteinExistence type="predicted"/>
<organism evidence="1 2">
    <name type="scientific">Pachysolen tannophilus NRRL Y-2460</name>
    <dbReference type="NCBI Taxonomy" id="669874"/>
    <lineage>
        <taxon>Eukaryota</taxon>
        <taxon>Fungi</taxon>
        <taxon>Dikarya</taxon>
        <taxon>Ascomycota</taxon>
        <taxon>Saccharomycotina</taxon>
        <taxon>Pichiomycetes</taxon>
        <taxon>Pachysolenaceae</taxon>
        <taxon>Pachysolen</taxon>
    </lineage>
</organism>
<keyword evidence="2" id="KW-1185">Reference proteome</keyword>
<name>A0A1E4U3L0_PACTA</name>
<sequence length="130" mass="15145">MNQDSTVPPETSSFMFATKDTKEKILSIKQYSTKTHIGKKNKQFLSMSLENDDNGVELDFAQKDGLLLCIPKTANSEEIEKQQDTHYAKRHFIPLFKQKLETTIEKMIFPLEDSNHFNYIDKDAHYNQIQ</sequence>
<evidence type="ECO:0000313" key="1">
    <source>
        <dbReference type="EMBL" id="ODV98595.1"/>
    </source>
</evidence>
<reference evidence="2" key="1">
    <citation type="submission" date="2016-05" db="EMBL/GenBank/DDBJ databases">
        <title>Comparative genomics of biotechnologically important yeasts.</title>
        <authorList>
            <consortium name="DOE Joint Genome Institute"/>
            <person name="Riley R."/>
            <person name="Haridas S."/>
            <person name="Wolfe K.H."/>
            <person name="Lopes M.R."/>
            <person name="Hittinger C.T."/>
            <person name="Goker M."/>
            <person name="Salamov A."/>
            <person name="Wisecaver J."/>
            <person name="Long T.M."/>
            <person name="Aerts A.L."/>
            <person name="Barry K."/>
            <person name="Choi C."/>
            <person name="Clum A."/>
            <person name="Coughlan A.Y."/>
            <person name="Deshpande S."/>
            <person name="Douglass A.P."/>
            <person name="Hanson S.J."/>
            <person name="Klenk H.-P."/>
            <person name="Labutti K."/>
            <person name="Lapidus A."/>
            <person name="Lindquist E."/>
            <person name="Lipzen A."/>
            <person name="Meier-Kolthoff J.P."/>
            <person name="Ohm R.A."/>
            <person name="Otillar R.P."/>
            <person name="Pangilinan J."/>
            <person name="Peng Y."/>
            <person name="Rokas A."/>
            <person name="Rosa C.A."/>
            <person name="Scheuner C."/>
            <person name="Sibirny A.A."/>
            <person name="Slot J.C."/>
            <person name="Stielow J.B."/>
            <person name="Sun H."/>
            <person name="Kurtzman C.P."/>
            <person name="Blackwell M."/>
            <person name="Grigoriev I.V."/>
            <person name="Jeffries T.W."/>
        </authorList>
    </citation>
    <scope>NUCLEOTIDE SEQUENCE [LARGE SCALE GENOMIC DNA]</scope>
    <source>
        <strain evidence="2">NRRL Y-2460</strain>
    </source>
</reference>
<dbReference type="EMBL" id="KV454011">
    <property type="protein sequence ID" value="ODV98595.1"/>
    <property type="molecule type" value="Genomic_DNA"/>
</dbReference>
<evidence type="ECO:0000313" key="2">
    <source>
        <dbReference type="Proteomes" id="UP000094236"/>
    </source>
</evidence>
<protein>
    <submittedName>
        <fullName evidence="1">Uncharacterized protein</fullName>
    </submittedName>
</protein>
<gene>
    <name evidence="1" type="ORF">PACTADRAFT_31980</name>
</gene>